<dbReference type="EMBL" id="ANIZ01000162">
    <property type="protein sequence ID" value="ETI56410.1"/>
    <property type="molecule type" value="Genomic_DNA"/>
</dbReference>
<feature type="region of interest" description="Disordered" evidence="1">
    <location>
        <begin position="327"/>
        <end position="349"/>
    </location>
</feature>
<accession>V9FY53</accession>
<dbReference type="Proteomes" id="UP000018721">
    <property type="component" value="Unassembled WGS sequence"/>
</dbReference>
<protein>
    <submittedName>
        <fullName evidence="2">Uncharacterized protein</fullName>
    </submittedName>
</protein>
<evidence type="ECO:0000313" key="2">
    <source>
        <dbReference type="EMBL" id="ETI56410.1"/>
    </source>
</evidence>
<feature type="compositionally biased region" description="Acidic residues" evidence="1">
    <location>
        <begin position="479"/>
        <end position="494"/>
    </location>
</feature>
<comment type="caution">
    <text evidence="2">The sequence shown here is derived from an EMBL/GenBank/DDBJ whole genome shotgun (WGS) entry which is preliminary data.</text>
</comment>
<dbReference type="AlphaFoldDB" id="V9FY53"/>
<name>V9FY53_PHYNI</name>
<sequence>MSKYANWGKDGVNGEPSSMDVLLEWLATPGNVERWLVSAGQKSFVAEEIYVYFLRRGITHRNRSSITSKLSHFVHQFGEAEEWLKLKRCSHFEVNSKTRREVLQICPYYSELAPLLRPSWTRSHSTKTDVQLGLNIEIASSDDECSAVESEDLAHQWTRSERDSLKTYTLNPKWDSDAKAGRPSSLDVVMEWLAIPGNAWRWYKSSAKHDGSQHKLGTEVYKLLLSRGITYRRIPSIKAKLAGLHRQFIQAEKCLETRAIRRCPASVDEKTEREVLRICPHYTKIAPLLQSRSSEAQIFDTTEDSKGQSRGDDSSNIREYVVQAIAKRTRSKSQSPKAKREWDSDNTSDGPTSLFLLLQWLRAPGNAKRWQQSAGREGGVRVELAKEIHGIFVSHGVRHRTVRSIGRKLNRLVQQFEEAEEWLKMKGLRHFDVSKKTECAVLRICPNYREIKPLLHHVSSSNTAATGAAKEPAYPSSSEETDPNEDDVGDAFEGEYGDEGLVNSKWNSDDVNGRPSSLNVLLKWIVTSGNAARWQEAARKADGSRLELATEIYDLLLTYGITYRTARGAESKLRALEEQFDNAESWLMRKGIRHFQDTAEAERAVLQLCPAYSTIEPVLRSAQLSTVSTTSGNKAIDIRFKPTARNLTPMLSGSKRGRNEHTQEAGGKKMMSVVALEAESDERRKFFKFELQIKRDEAVLVRARVRKELLDFGLPRSDVDRLLPL</sequence>
<evidence type="ECO:0000256" key="1">
    <source>
        <dbReference type="SAM" id="MobiDB-lite"/>
    </source>
</evidence>
<keyword evidence="3" id="KW-1185">Reference proteome</keyword>
<reference evidence="2 3" key="1">
    <citation type="submission" date="2013-11" db="EMBL/GenBank/DDBJ databases">
        <title>The Genome Sequence of Phytophthora parasitica P1569.</title>
        <authorList>
            <consortium name="The Broad Institute Genomics Platform"/>
            <person name="Russ C."/>
            <person name="Tyler B."/>
            <person name="Panabieres F."/>
            <person name="Shan W."/>
            <person name="Tripathy S."/>
            <person name="Grunwald N."/>
            <person name="Machado M."/>
            <person name="Johnson C.S."/>
            <person name="Arredondo F."/>
            <person name="Hong C."/>
            <person name="Coffey M."/>
            <person name="Young S.K."/>
            <person name="Zeng Q."/>
            <person name="Gargeya S."/>
            <person name="Fitzgerald M."/>
            <person name="Abouelleil A."/>
            <person name="Alvarado L."/>
            <person name="Chapman S.B."/>
            <person name="Gainer-Dewar J."/>
            <person name="Goldberg J."/>
            <person name="Griggs A."/>
            <person name="Gujja S."/>
            <person name="Hansen M."/>
            <person name="Howarth C."/>
            <person name="Imamovic A."/>
            <person name="Ireland A."/>
            <person name="Larimer J."/>
            <person name="McCowan C."/>
            <person name="Murphy C."/>
            <person name="Pearson M."/>
            <person name="Poon T.W."/>
            <person name="Priest M."/>
            <person name="Roberts A."/>
            <person name="Saif S."/>
            <person name="Shea T."/>
            <person name="Sykes S."/>
            <person name="Wortman J."/>
            <person name="Nusbaum C."/>
            <person name="Birren B."/>
        </authorList>
    </citation>
    <scope>NUCLEOTIDE SEQUENCE [LARGE SCALE GENOMIC DNA]</scope>
    <source>
        <strain evidence="2 3">P1569</strain>
    </source>
</reference>
<feature type="region of interest" description="Disordered" evidence="1">
    <location>
        <begin position="462"/>
        <end position="494"/>
    </location>
</feature>
<evidence type="ECO:0000313" key="3">
    <source>
        <dbReference type="Proteomes" id="UP000018721"/>
    </source>
</evidence>
<dbReference type="OrthoDB" id="94802at2759"/>
<dbReference type="HOGENOM" id="CLU_381978_0_0_1"/>
<dbReference type="PANTHER" id="PTHR33324">
    <property type="entry name" value="EXPRESSED PROTEIN"/>
    <property type="match status" value="1"/>
</dbReference>
<proteinExistence type="predicted"/>
<dbReference type="PANTHER" id="PTHR33324:SF2">
    <property type="entry name" value="MYB_SANT-LIKE DNA-BINDING DOMAIN-CONTAINING PROTEIN"/>
    <property type="match status" value="1"/>
</dbReference>
<organism evidence="2 3">
    <name type="scientific">Phytophthora nicotianae P1569</name>
    <dbReference type="NCBI Taxonomy" id="1317065"/>
    <lineage>
        <taxon>Eukaryota</taxon>
        <taxon>Sar</taxon>
        <taxon>Stramenopiles</taxon>
        <taxon>Oomycota</taxon>
        <taxon>Peronosporomycetes</taxon>
        <taxon>Peronosporales</taxon>
        <taxon>Peronosporaceae</taxon>
        <taxon>Phytophthora</taxon>
    </lineage>
</organism>
<gene>
    <name evidence="2" type="ORF">F443_01050</name>
</gene>
<dbReference type="eggNOG" id="ENOG502REZX">
    <property type="taxonomic scope" value="Eukaryota"/>
</dbReference>